<evidence type="ECO:0000313" key="2">
    <source>
        <dbReference type="Proteomes" id="UP000824334"/>
    </source>
</evidence>
<gene>
    <name evidence="1" type="ORF">KWG56_01210</name>
</gene>
<dbReference type="RefSeq" id="WP_219353408.1">
    <property type="nucleotide sequence ID" value="NZ_CP080034.1"/>
</dbReference>
<evidence type="ECO:0000313" key="1">
    <source>
        <dbReference type="EMBL" id="QYC10668.1"/>
    </source>
</evidence>
<keyword evidence="2" id="KW-1185">Reference proteome</keyword>
<dbReference type="EMBL" id="CP080034">
    <property type="protein sequence ID" value="QYC10668.1"/>
    <property type="molecule type" value="Genomic_DNA"/>
</dbReference>
<sequence length="71" mass="7780">MTRYTICYSAHGTDVLRTESVTAEEAHLAIAQVQRRLGASQIFREAKVFEDGQLRFNVSADPKGVAAIGAR</sequence>
<proteinExistence type="predicted"/>
<reference evidence="1 2" key="1">
    <citation type="submission" date="2021-07" db="EMBL/GenBank/DDBJ databases">
        <title>Isolation and characterization of bacteria from a gold mining with a capacity of golden bioaccumulation.</title>
        <authorList>
            <person name="Yang X.J."/>
        </authorList>
    </citation>
    <scope>NUCLEOTIDE SEQUENCE [LARGE SCALE GENOMIC DNA]</scope>
    <source>
        <strain evidence="1 2">Au29</strain>
    </source>
</reference>
<accession>A0ABX8TIS0</accession>
<name>A0ABX8TIS0_9CAUL</name>
<dbReference type="Proteomes" id="UP000824334">
    <property type="component" value="Chromosome"/>
</dbReference>
<protein>
    <submittedName>
        <fullName evidence="1">Uncharacterized protein</fullName>
    </submittedName>
</protein>
<dbReference type="GeneID" id="94373864"/>
<organism evidence="1 2">
    <name type="scientific">Brevundimonas nasdae</name>
    <dbReference type="NCBI Taxonomy" id="172043"/>
    <lineage>
        <taxon>Bacteria</taxon>
        <taxon>Pseudomonadati</taxon>
        <taxon>Pseudomonadota</taxon>
        <taxon>Alphaproteobacteria</taxon>
        <taxon>Caulobacterales</taxon>
        <taxon>Caulobacteraceae</taxon>
        <taxon>Brevundimonas</taxon>
    </lineage>
</organism>